<keyword evidence="2" id="KW-0479">Metal-binding</keyword>
<feature type="domain" description="PurM-like C-terminal" evidence="4">
    <location>
        <begin position="160"/>
        <end position="256"/>
    </location>
</feature>
<keyword evidence="1 2" id="KW-0784">Thiamine biosynthesis</keyword>
<keyword evidence="2" id="KW-0067">ATP-binding</keyword>
<feature type="binding site" evidence="2">
    <location>
        <position position="156"/>
    </location>
    <ligand>
        <name>ATP</name>
        <dbReference type="ChEBI" id="CHEBI:30616"/>
    </ligand>
</feature>
<feature type="binding site" evidence="2">
    <location>
        <position position="54"/>
    </location>
    <ligand>
        <name>Mg(2+)</name>
        <dbReference type="ChEBI" id="CHEBI:18420"/>
        <label>1</label>
    </ligand>
</feature>
<evidence type="ECO:0000313" key="5">
    <source>
        <dbReference type="EMBL" id="ADK85797.1"/>
    </source>
</evidence>
<feature type="binding site" evidence="2">
    <location>
        <position position="334"/>
    </location>
    <ligand>
        <name>substrate</name>
    </ligand>
</feature>
<dbReference type="InterPro" id="IPR016188">
    <property type="entry name" value="PurM-like_N"/>
</dbReference>
<dbReference type="SUPFAM" id="SSF55326">
    <property type="entry name" value="PurM N-terminal domain-like"/>
    <property type="match status" value="1"/>
</dbReference>
<feature type="binding site" evidence="2">
    <location>
        <position position="131"/>
    </location>
    <ligand>
        <name>Mg(2+)</name>
        <dbReference type="ChEBI" id="CHEBI:18420"/>
        <label>1</label>
    </ligand>
</feature>
<reference evidence="5 6" key="1">
    <citation type="journal article" date="2010" name="Stand. Genomic Sci.">
        <title>Complete genome sequence of Desulfarculus baarsii type strain (2st14).</title>
        <authorList>
            <person name="Sun H."/>
            <person name="Spring S."/>
            <person name="Lapidus A."/>
            <person name="Davenport K."/>
            <person name="Del Rio T.G."/>
            <person name="Tice H."/>
            <person name="Nolan M."/>
            <person name="Copeland A."/>
            <person name="Cheng J.F."/>
            <person name="Lucas S."/>
            <person name="Tapia R."/>
            <person name="Goodwin L."/>
            <person name="Pitluck S."/>
            <person name="Ivanova N."/>
            <person name="Pagani I."/>
            <person name="Mavromatis K."/>
            <person name="Ovchinnikova G."/>
            <person name="Pati A."/>
            <person name="Chen A."/>
            <person name="Palaniappan K."/>
            <person name="Hauser L."/>
            <person name="Chang Y.J."/>
            <person name="Jeffries C.D."/>
            <person name="Detter J.C."/>
            <person name="Han C."/>
            <person name="Rohde M."/>
            <person name="Brambilla E."/>
            <person name="Goker M."/>
            <person name="Woyke T."/>
            <person name="Bristow J."/>
            <person name="Eisen J.A."/>
            <person name="Markowitz V."/>
            <person name="Hugenholtz P."/>
            <person name="Kyrpides N.C."/>
            <person name="Klenk H.P."/>
            <person name="Land M."/>
        </authorList>
    </citation>
    <scope>NUCLEOTIDE SEQUENCE [LARGE SCALE GENOMIC DNA]</scope>
    <source>
        <strain evidence="6">ATCC 33931 / DSM 2075 / LMG 7858 / VKM B-1802 / 2st14</strain>
    </source>
</reference>
<dbReference type="HOGENOM" id="CLU_046964_1_1_7"/>
<feature type="binding site" evidence="2">
    <location>
        <position position="223"/>
    </location>
    <ligand>
        <name>Mg(2+)</name>
        <dbReference type="ChEBI" id="CHEBI:18420"/>
        <label>3</label>
    </ligand>
</feature>
<dbReference type="SUPFAM" id="SSF56042">
    <property type="entry name" value="PurM C-terminal domain-like"/>
    <property type="match status" value="1"/>
</dbReference>
<name>E1QJQ4_DESB2</name>
<feature type="binding site" evidence="2">
    <location>
        <position position="83"/>
    </location>
    <ligand>
        <name>Mg(2+)</name>
        <dbReference type="ChEBI" id="CHEBI:18420"/>
        <label>4</label>
    </ligand>
</feature>
<dbReference type="PANTHER" id="PTHR30270:SF0">
    <property type="entry name" value="THIAMINE-MONOPHOSPHATE KINASE"/>
    <property type="match status" value="1"/>
</dbReference>
<dbReference type="Gene3D" id="3.90.650.10">
    <property type="entry name" value="PurM-like C-terminal domain"/>
    <property type="match status" value="1"/>
</dbReference>
<dbReference type="GO" id="GO:0009228">
    <property type="term" value="P:thiamine biosynthetic process"/>
    <property type="evidence" value="ECO:0007669"/>
    <property type="project" value="UniProtKB-KW"/>
</dbReference>
<dbReference type="EMBL" id="CP002085">
    <property type="protein sequence ID" value="ADK85797.1"/>
    <property type="molecule type" value="Genomic_DNA"/>
</dbReference>
<dbReference type="GO" id="GO:0000287">
    <property type="term" value="F:magnesium ion binding"/>
    <property type="evidence" value="ECO:0007669"/>
    <property type="project" value="UniProtKB-UniRule"/>
</dbReference>
<keyword evidence="6" id="KW-1185">Reference proteome</keyword>
<dbReference type="CDD" id="cd02194">
    <property type="entry name" value="ThiL"/>
    <property type="match status" value="1"/>
</dbReference>
<evidence type="ECO:0000256" key="2">
    <source>
        <dbReference type="HAMAP-Rule" id="MF_02128"/>
    </source>
</evidence>
<feature type="binding site" evidence="2">
    <location>
        <position position="276"/>
    </location>
    <ligand>
        <name>substrate</name>
    </ligand>
</feature>
<dbReference type="InterPro" id="IPR010918">
    <property type="entry name" value="PurM-like_C_dom"/>
</dbReference>
<feature type="binding site" evidence="2">
    <location>
        <position position="83"/>
    </location>
    <ligand>
        <name>Mg(2+)</name>
        <dbReference type="ChEBI" id="CHEBI:18420"/>
        <label>3</label>
    </ligand>
</feature>
<accession>E1QJQ4</accession>
<keyword evidence="2 5" id="KW-0808">Transferase</keyword>
<dbReference type="Pfam" id="PF02769">
    <property type="entry name" value="AIRS_C"/>
    <property type="match status" value="1"/>
</dbReference>
<dbReference type="Gene3D" id="3.30.1330.10">
    <property type="entry name" value="PurM-like, N-terminal domain"/>
    <property type="match status" value="1"/>
</dbReference>
<comment type="miscellaneous">
    <text evidence="2">Reaction mechanism of ThiL seems to utilize a direct, inline transfer of the gamma-phosphate of ATP to TMP rather than a phosphorylated enzyme intermediate.</text>
</comment>
<dbReference type="GO" id="GO:0009030">
    <property type="term" value="F:thiamine-phosphate kinase activity"/>
    <property type="evidence" value="ECO:0007669"/>
    <property type="project" value="UniProtKB-UniRule"/>
</dbReference>
<feature type="binding site" evidence="2">
    <location>
        <position position="61"/>
    </location>
    <ligand>
        <name>substrate</name>
    </ligand>
</feature>
<protein>
    <recommendedName>
        <fullName evidence="2">Thiamine-monophosphate kinase</fullName>
        <shortName evidence="2">TMP kinase</shortName>
        <shortName evidence="2">Thiamine-phosphate kinase</shortName>
        <ecNumber evidence="2">2.7.4.16</ecNumber>
    </recommendedName>
</protein>
<feature type="binding site" evidence="2">
    <location>
        <position position="225"/>
    </location>
    <ligand>
        <name>ATP</name>
        <dbReference type="ChEBI" id="CHEBI:30616"/>
    </ligand>
</feature>
<dbReference type="Proteomes" id="UP000009047">
    <property type="component" value="Chromosome"/>
</dbReference>
<feature type="binding site" evidence="2">
    <location>
        <position position="52"/>
    </location>
    <ligand>
        <name>Mg(2+)</name>
        <dbReference type="ChEBI" id="CHEBI:18420"/>
        <label>4</label>
    </ligand>
</feature>
<dbReference type="Pfam" id="PF00586">
    <property type="entry name" value="AIRS"/>
    <property type="match status" value="1"/>
</dbReference>
<dbReference type="InterPro" id="IPR006283">
    <property type="entry name" value="ThiL-like"/>
</dbReference>
<feature type="binding site" evidence="2">
    <location>
        <position position="38"/>
    </location>
    <ligand>
        <name>Mg(2+)</name>
        <dbReference type="ChEBI" id="CHEBI:18420"/>
        <label>3</label>
    </ligand>
</feature>
<dbReference type="NCBIfam" id="TIGR01379">
    <property type="entry name" value="thiL"/>
    <property type="match status" value="1"/>
</dbReference>
<organism evidence="5 6">
    <name type="scientific">Desulfarculus baarsii (strain ATCC 33931 / DSM 2075 / LMG 7858 / VKM B-1802 / 2st14)</name>
    <dbReference type="NCBI Taxonomy" id="644282"/>
    <lineage>
        <taxon>Bacteria</taxon>
        <taxon>Pseudomonadati</taxon>
        <taxon>Thermodesulfobacteriota</taxon>
        <taxon>Desulfarculia</taxon>
        <taxon>Desulfarculales</taxon>
        <taxon>Desulfarculaceae</taxon>
        <taxon>Desulfarculus</taxon>
    </lineage>
</organism>
<comment type="function">
    <text evidence="2">Catalyzes the ATP-dependent phosphorylation of thiamine-monophosphate (TMP) to form thiamine-pyrophosphate (TPP), the active form of vitamin B1.</text>
</comment>
<feature type="binding site" evidence="2">
    <location>
        <position position="54"/>
    </location>
    <ligand>
        <name>Mg(2+)</name>
        <dbReference type="ChEBI" id="CHEBI:18420"/>
        <label>2</label>
    </ligand>
</feature>
<evidence type="ECO:0000259" key="3">
    <source>
        <dbReference type="Pfam" id="PF00586"/>
    </source>
</evidence>
<evidence type="ECO:0000313" key="6">
    <source>
        <dbReference type="Proteomes" id="UP000009047"/>
    </source>
</evidence>
<comment type="caution">
    <text evidence="2">Lacks conserved residue(s) required for the propagation of feature annotation.</text>
</comment>
<evidence type="ECO:0000259" key="4">
    <source>
        <dbReference type="Pfam" id="PF02769"/>
    </source>
</evidence>
<feature type="binding site" evidence="2">
    <location>
        <position position="83"/>
    </location>
    <ligand>
        <name>Mg(2+)</name>
        <dbReference type="ChEBI" id="CHEBI:18420"/>
        <label>2</label>
    </ligand>
</feature>
<dbReference type="AlphaFoldDB" id="E1QJQ4"/>
<feature type="binding site" evidence="2">
    <location>
        <position position="38"/>
    </location>
    <ligand>
        <name>Mg(2+)</name>
        <dbReference type="ChEBI" id="CHEBI:18420"/>
        <label>4</label>
    </ligand>
</feature>
<comment type="similarity">
    <text evidence="2">Belongs to the thiamine-monophosphate kinase family.</text>
</comment>
<dbReference type="EC" id="2.7.4.16" evidence="2"/>
<feature type="domain" description="PurM-like N-terminal" evidence="3">
    <location>
        <begin position="36"/>
        <end position="147"/>
    </location>
</feature>
<sequence length="342" mass="34604">MSQTPPARLCEEDILRLAAELTAGAGPADGVAVGVGDDAAVLAVGGARLAVTTDMMVEGVHFDLAYASPRDVGWRVMAANLSDLAAMGATPRWGFLSLGLRPGPTPALVEGLFDGMLELARTHGLRLVGGDTVRAPALTLNLCLIGLCESGPPTLRSTARAGQAVCVSGPLGASAAGLAWLSAGRDPADALAAPAVEAHLRPRPRLALGRALAASGRLGAMMDLSDGLASDLARLCAASGVGARLEAARLPLAGGAAELATLVGADAVDWALRGGEDFELLFTCQQTDVAELARLAAQADPGAAVVKVGALTKGRGVWLLGLDGSRTEVGLQGFDHFRGDGQ</sequence>
<dbReference type="PANTHER" id="PTHR30270">
    <property type="entry name" value="THIAMINE-MONOPHOSPHATE KINASE"/>
    <property type="match status" value="1"/>
</dbReference>
<comment type="catalytic activity">
    <reaction evidence="2">
        <text>thiamine phosphate + ATP = thiamine diphosphate + ADP</text>
        <dbReference type="Rhea" id="RHEA:15913"/>
        <dbReference type="ChEBI" id="CHEBI:30616"/>
        <dbReference type="ChEBI" id="CHEBI:37575"/>
        <dbReference type="ChEBI" id="CHEBI:58937"/>
        <dbReference type="ChEBI" id="CHEBI:456216"/>
        <dbReference type="EC" id="2.7.4.16"/>
    </reaction>
</comment>
<dbReference type="HAMAP" id="MF_02128">
    <property type="entry name" value="TMP_kinase"/>
    <property type="match status" value="1"/>
</dbReference>
<dbReference type="GO" id="GO:0005524">
    <property type="term" value="F:ATP binding"/>
    <property type="evidence" value="ECO:0007669"/>
    <property type="project" value="UniProtKB-UniRule"/>
</dbReference>
<proteinExistence type="inferred from homology"/>
<dbReference type="InterPro" id="IPR036921">
    <property type="entry name" value="PurM-like_N_sf"/>
</dbReference>
<feature type="binding site" evidence="2">
    <location>
        <position position="53"/>
    </location>
    <ligand>
        <name>Mg(2+)</name>
        <dbReference type="ChEBI" id="CHEBI:18420"/>
        <label>1</label>
    </ligand>
</feature>
<keyword evidence="2" id="KW-0547">Nucleotide-binding</keyword>
<comment type="pathway">
    <text evidence="2">Cofactor biosynthesis; thiamine diphosphate biosynthesis; thiamine diphosphate from thiamine phosphate: step 1/1.</text>
</comment>
<keyword evidence="2 5" id="KW-0418">Kinase</keyword>
<dbReference type="eggNOG" id="COG0611">
    <property type="taxonomic scope" value="Bacteria"/>
</dbReference>
<dbReference type="UniPathway" id="UPA00060">
    <property type="reaction ID" value="UER00142"/>
</dbReference>
<dbReference type="GO" id="GO:0009229">
    <property type="term" value="P:thiamine diphosphate biosynthetic process"/>
    <property type="evidence" value="ECO:0007669"/>
    <property type="project" value="UniProtKB-UniRule"/>
</dbReference>
<keyword evidence="2" id="KW-0460">Magnesium</keyword>
<gene>
    <name evidence="2" type="primary">thiL</name>
    <name evidence="5" type="ordered locus">Deba_2436</name>
</gene>
<feature type="binding site" evidence="2">
    <location>
        <position position="226"/>
    </location>
    <ligand>
        <name>Mg(2+)</name>
        <dbReference type="ChEBI" id="CHEBI:18420"/>
        <label>5</label>
    </ligand>
</feature>
<dbReference type="PIRSF" id="PIRSF005303">
    <property type="entry name" value="Thiam_monoph_kin"/>
    <property type="match status" value="1"/>
</dbReference>
<evidence type="ECO:0000256" key="1">
    <source>
        <dbReference type="ARBA" id="ARBA00022977"/>
    </source>
</evidence>
<feature type="binding site" evidence="2">
    <location>
        <begin position="130"/>
        <end position="131"/>
    </location>
    <ligand>
        <name>ATP</name>
        <dbReference type="ChEBI" id="CHEBI:30616"/>
    </ligand>
</feature>
<dbReference type="RefSeq" id="WP_013259236.1">
    <property type="nucleotide sequence ID" value="NC_014365.1"/>
</dbReference>
<dbReference type="STRING" id="644282.Deba_2436"/>
<dbReference type="InterPro" id="IPR036676">
    <property type="entry name" value="PurM-like_C_sf"/>
</dbReference>
<dbReference type="KEGG" id="dbr:Deba_2436"/>